<comment type="caution">
    <text evidence="7">The sequence shown here is derived from an EMBL/GenBank/DDBJ whole genome shotgun (WGS) entry which is preliminary data.</text>
</comment>
<feature type="region of interest" description="Disordered" evidence="6">
    <location>
        <begin position="443"/>
        <end position="486"/>
    </location>
</feature>
<keyword evidence="2 5" id="KW-0808">Transferase</keyword>
<dbReference type="AlphaFoldDB" id="A0A6A5BQW0"/>
<dbReference type="SUPFAM" id="SSF52540">
    <property type="entry name" value="P-loop containing nucleoside triphosphate hydrolases"/>
    <property type="match status" value="2"/>
</dbReference>
<dbReference type="VEuPathDB" id="AmoebaDB:NfTy_083610"/>
<dbReference type="InterPro" id="IPR018022">
    <property type="entry name" value="IPT"/>
</dbReference>
<dbReference type="GO" id="GO:0052381">
    <property type="term" value="F:tRNA dimethylallyltransferase activity"/>
    <property type="evidence" value="ECO:0007669"/>
    <property type="project" value="InterPro"/>
</dbReference>
<keyword evidence="3 5" id="KW-0547">Nucleotide-binding</keyword>
<dbReference type="GO" id="GO:0005739">
    <property type="term" value="C:mitochondrion"/>
    <property type="evidence" value="ECO:0007669"/>
    <property type="project" value="TreeGrafter"/>
</dbReference>
<sequence>MLPISDSLVEDRDSTQKGKVIVCAGSTGVGKSALALHLARMINGNNDHENMKWKSAAIINADVMQIYEGLPITTNKPSDSELKEIKHHFVGEKQGVVSDRSQLYTVLNYKKDCHELFEKDLFKRDVVPIICGGTNYYIQSVIFDQYLIGSAEESNGAEYNETKRDDDSEDLKKYTHERLKEIDPESAALIHPNDIRKIKKRILLYEKEQRVFTQVIDSKKEEQRTLKYDTLFFYLACDNRGVLRQRIADRAVQMMENGLLQEVVNFHEYLFKNKDKLSISFEHGVLQSIGYKEFLPYLKYLEEINDIGDKNQNDESILKKKSELKKQCLEALINGTFKYAKKQETWYRSSWANAKLPLIKQGILYRFDISTTPVDVIMESASQIARHFLEGKEIPQHLVDSYQVKEPHQKPSDQSGDENKTYWCEKCNSTHQGYSEYRAHLKSRLHKKRKNKSPLPTVSVNGEETTESKVPKASSSNNESPVDISSMNCFTTTTTLSENCSNASSNNESNSSSNSSENLSC</sequence>
<dbReference type="GO" id="GO:0005524">
    <property type="term" value="F:ATP binding"/>
    <property type="evidence" value="ECO:0007669"/>
    <property type="project" value="UniProtKB-KW"/>
</dbReference>
<evidence type="ECO:0000256" key="6">
    <source>
        <dbReference type="SAM" id="MobiDB-lite"/>
    </source>
</evidence>
<dbReference type="Gene3D" id="3.40.50.300">
    <property type="entry name" value="P-loop containing nucleotide triphosphate hydrolases"/>
    <property type="match status" value="1"/>
</dbReference>
<organism evidence="7 8">
    <name type="scientific">Naegleria fowleri</name>
    <name type="common">Brain eating amoeba</name>
    <dbReference type="NCBI Taxonomy" id="5763"/>
    <lineage>
        <taxon>Eukaryota</taxon>
        <taxon>Discoba</taxon>
        <taxon>Heterolobosea</taxon>
        <taxon>Tetramitia</taxon>
        <taxon>Eutetramitia</taxon>
        <taxon>Vahlkampfiidae</taxon>
        <taxon>Naegleria</taxon>
    </lineage>
</organism>
<dbReference type="VEuPathDB" id="AmoebaDB:NF0032180"/>
<evidence type="ECO:0000256" key="4">
    <source>
        <dbReference type="ARBA" id="ARBA00022840"/>
    </source>
</evidence>
<dbReference type="PANTHER" id="PTHR11088:SF89">
    <property type="entry name" value="TRNA DIMETHYLALLYLTRANSFERASE"/>
    <property type="match status" value="1"/>
</dbReference>
<evidence type="ECO:0000313" key="8">
    <source>
        <dbReference type="Proteomes" id="UP000444721"/>
    </source>
</evidence>
<dbReference type="Pfam" id="PF01715">
    <property type="entry name" value="IPPT"/>
    <property type="match status" value="1"/>
</dbReference>
<dbReference type="InterPro" id="IPR036236">
    <property type="entry name" value="Znf_C2H2_sf"/>
</dbReference>
<dbReference type="VEuPathDB" id="AmoebaDB:FDP41_004433"/>
<evidence type="ECO:0000256" key="3">
    <source>
        <dbReference type="ARBA" id="ARBA00022741"/>
    </source>
</evidence>
<dbReference type="EMBL" id="VFQX01000037">
    <property type="protein sequence ID" value="KAF0976534.1"/>
    <property type="molecule type" value="Genomic_DNA"/>
</dbReference>
<dbReference type="GO" id="GO:0006400">
    <property type="term" value="P:tRNA modification"/>
    <property type="evidence" value="ECO:0007669"/>
    <property type="project" value="TreeGrafter"/>
</dbReference>
<evidence type="ECO:0000256" key="1">
    <source>
        <dbReference type="ARBA" id="ARBA00005842"/>
    </source>
</evidence>
<comment type="similarity">
    <text evidence="1 5">Belongs to the IPP transferase family.</text>
</comment>
<evidence type="ECO:0000313" key="7">
    <source>
        <dbReference type="EMBL" id="KAF0976534.1"/>
    </source>
</evidence>
<reference evidence="7 8" key="1">
    <citation type="journal article" date="2019" name="Sci. Rep.">
        <title>Nanopore sequencing improves the draft genome of the human pathogenic amoeba Naegleria fowleri.</title>
        <authorList>
            <person name="Liechti N."/>
            <person name="Schurch N."/>
            <person name="Bruggmann R."/>
            <person name="Wittwer M."/>
        </authorList>
    </citation>
    <scope>NUCLEOTIDE SEQUENCE [LARGE SCALE GENOMIC DNA]</scope>
    <source>
        <strain evidence="7 8">ATCC 30894</strain>
    </source>
</reference>
<dbReference type="HAMAP" id="MF_00185">
    <property type="entry name" value="IPP_trans"/>
    <property type="match status" value="1"/>
</dbReference>
<feature type="region of interest" description="Disordered" evidence="6">
    <location>
        <begin position="498"/>
        <end position="521"/>
    </location>
</feature>
<dbReference type="GeneID" id="68111651"/>
<feature type="compositionally biased region" description="Polar residues" evidence="6">
    <location>
        <begin position="454"/>
        <end position="463"/>
    </location>
</feature>
<proteinExistence type="inferred from homology"/>
<dbReference type="Gene3D" id="1.10.20.140">
    <property type="match status" value="1"/>
</dbReference>
<dbReference type="RefSeq" id="XP_044561247.1">
    <property type="nucleotide sequence ID" value="XM_044707847.1"/>
</dbReference>
<protein>
    <submittedName>
        <fullName evidence="7">Uncharacterized protein</fullName>
    </submittedName>
</protein>
<dbReference type="OrthoDB" id="775260at2759"/>
<keyword evidence="8" id="KW-1185">Reference proteome</keyword>
<name>A0A6A5BQW0_NAEFO</name>
<accession>A0A6A5BQW0</accession>
<dbReference type="PANTHER" id="PTHR11088">
    <property type="entry name" value="TRNA DIMETHYLALLYLTRANSFERASE"/>
    <property type="match status" value="1"/>
</dbReference>
<feature type="compositionally biased region" description="Polar residues" evidence="6">
    <location>
        <begin position="473"/>
        <end position="486"/>
    </location>
</feature>
<dbReference type="SUPFAM" id="SSF57667">
    <property type="entry name" value="beta-beta-alpha zinc fingers"/>
    <property type="match status" value="1"/>
</dbReference>
<dbReference type="OMA" id="WGLHLKS"/>
<dbReference type="Proteomes" id="UP000444721">
    <property type="component" value="Unassembled WGS sequence"/>
</dbReference>
<gene>
    <name evidence="7" type="ORF">FDP41_004433</name>
</gene>
<evidence type="ECO:0000256" key="2">
    <source>
        <dbReference type="ARBA" id="ARBA00022679"/>
    </source>
</evidence>
<dbReference type="InterPro" id="IPR039657">
    <property type="entry name" value="Dimethylallyltransferase"/>
</dbReference>
<keyword evidence="4 5" id="KW-0067">ATP-binding</keyword>
<evidence type="ECO:0000256" key="5">
    <source>
        <dbReference type="RuleBase" id="RU003785"/>
    </source>
</evidence>
<dbReference type="NCBIfam" id="TIGR00174">
    <property type="entry name" value="miaA"/>
    <property type="match status" value="1"/>
</dbReference>
<dbReference type="InterPro" id="IPR027417">
    <property type="entry name" value="P-loop_NTPase"/>
</dbReference>
<feature type="compositionally biased region" description="Basic residues" evidence="6">
    <location>
        <begin position="443"/>
        <end position="452"/>
    </location>
</feature>